<keyword evidence="5" id="KW-0551">Lipid droplet</keyword>
<dbReference type="AlphaFoldDB" id="A0AAV4PT51"/>
<keyword evidence="6 11" id="KW-0378">Hydrolase</keyword>
<evidence type="ECO:0000313" key="11">
    <source>
        <dbReference type="EMBL" id="GIY00229.1"/>
    </source>
</evidence>
<dbReference type="EMBL" id="BPLQ01003398">
    <property type="protein sequence ID" value="GIY00229.1"/>
    <property type="molecule type" value="Genomic_DNA"/>
</dbReference>
<protein>
    <recommendedName>
        <fullName evidence="4">Lipid droplet-associated hydrolase</fullName>
        <ecNumber evidence="9">3.1.1.13</ecNumber>
    </recommendedName>
    <alternativeName>
        <fullName evidence="8">Lipid droplet-associated serine hydrolase</fullName>
    </alternativeName>
</protein>
<dbReference type="GO" id="GO:0005811">
    <property type="term" value="C:lipid droplet"/>
    <property type="evidence" value="ECO:0007669"/>
    <property type="project" value="UniProtKB-SubCell"/>
</dbReference>
<comment type="similarity">
    <text evidence="3">Belongs to the AB hydrolase superfamily. LDAH family.</text>
</comment>
<reference evidence="11 12" key="1">
    <citation type="submission" date="2021-06" db="EMBL/GenBank/DDBJ databases">
        <title>Caerostris darwini draft genome.</title>
        <authorList>
            <person name="Kono N."/>
            <person name="Arakawa K."/>
        </authorList>
    </citation>
    <scope>NUCLEOTIDE SEQUENCE [LARGE SCALE GENOMIC DNA]</scope>
</reference>
<sequence length="377" mass="43678">MLSEKEKSLNHFLEEDRNSRRNISYFLNTQLNSHIGLIYSKEKMAEIPYSPANDLQFLHQDFVTILNVPTHIVTCGRWLEEPLPDNDSGRYLIIFIPGNPGALEYYIEFFKALYEGLQRTIPIWGISHAGHVSAPPGCTVPKLQENGNLYSLEGQIHHKMAFINTYVPRDRRIILMGHSIGCYIVLELLKRLPHIQVIRCFLLFPTIERMSTTPQGQWVWPMLTYLRLPALISIYALSYLSPQVQCRLLEWYFKDRSVPECVLNASLNLFQPDCAKLCMHLARDELENVTTLDVDTIRENISRITFYYGANDNWCPYSYYQDLKEIFPQGDIRLCRNNFDHAFVLENSKEMGALVSGWILEEILGTSKDVHRNSLLV</sequence>
<evidence type="ECO:0000256" key="8">
    <source>
        <dbReference type="ARBA" id="ARBA00031924"/>
    </source>
</evidence>
<dbReference type="Proteomes" id="UP001054837">
    <property type="component" value="Unassembled WGS sequence"/>
</dbReference>
<comment type="caution">
    <text evidence="11">The sequence shown here is derived from an EMBL/GenBank/DDBJ whole genome shotgun (WGS) entry which is preliminary data.</text>
</comment>
<dbReference type="GO" id="GO:0005783">
    <property type="term" value="C:endoplasmic reticulum"/>
    <property type="evidence" value="ECO:0007669"/>
    <property type="project" value="UniProtKB-SubCell"/>
</dbReference>
<name>A0AAV4PT51_9ARAC</name>
<evidence type="ECO:0000256" key="6">
    <source>
        <dbReference type="ARBA" id="ARBA00022801"/>
    </source>
</evidence>
<evidence type="ECO:0000313" key="12">
    <source>
        <dbReference type="Proteomes" id="UP001054837"/>
    </source>
</evidence>
<dbReference type="InterPro" id="IPR029058">
    <property type="entry name" value="AB_hydrolase_fold"/>
</dbReference>
<dbReference type="GO" id="GO:0004771">
    <property type="term" value="F:sterol ester esterase activity"/>
    <property type="evidence" value="ECO:0007669"/>
    <property type="project" value="UniProtKB-EC"/>
</dbReference>
<dbReference type="EC" id="3.1.1.13" evidence="9"/>
<dbReference type="InterPro" id="IPR019363">
    <property type="entry name" value="LDAH"/>
</dbReference>
<evidence type="ECO:0000256" key="3">
    <source>
        <dbReference type="ARBA" id="ARBA00008300"/>
    </source>
</evidence>
<keyword evidence="7" id="KW-0256">Endoplasmic reticulum</keyword>
<dbReference type="SUPFAM" id="SSF53474">
    <property type="entry name" value="alpha/beta-Hydrolases"/>
    <property type="match status" value="1"/>
</dbReference>
<evidence type="ECO:0000256" key="5">
    <source>
        <dbReference type="ARBA" id="ARBA00022677"/>
    </source>
</evidence>
<dbReference type="Pfam" id="PF10230">
    <property type="entry name" value="LIDHydrolase"/>
    <property type="match status" value="1"/>
</dbReference>
<evidence type="ECO:0000256" key="7">
    <source>
        <dbReference type="ARBA" id="ARBA00022824"/>
    </source>
</evidence>
<evidence type="ECO:0000256" key="2">
    <source>
        <dbReference type="ARBA" id="ARBA00004502"/>
    </source>
</evidence>
<dbReference type="Gene3D" id="3.40.50.1820">
    <property type="entry name" value="alpha/beta hydrolase"/>
    <property type="match status" value="1"/>
</dbReference>
<evidence type="ECO:0000256" key="10">
    <source>
        <dbReference type="ARBA" id="ARBA00049527"/>
    </source>
</evidence>
<evidence type="ECO:0000256" key="4">
    <source>
        <dbReference type="ARBA" id="ARBA00019242"/>
    </source>
</evidence>
<dbReference type="PANTHER" id="PTHR13390">
    <property type="entry name" value="LIPASE"/>
    <property type="match status" value="1"/>
</dbReference>
<keyword evidence="12" id="KW-1185">Reference proteome</keyword>
<proteinExistence type="inferred from homology"/>
<dbReference type="GO" id="GO:0034389">
    <property type="term" value="P:lipid droplet organization"/>
    <property type="evidence" value="ECO:0007669"/>
    <property type="project" value="UniProtKB-ARBA"/>
</dbReference>
<organism evidence="11 12">
    <name type="scientific">Caerostris darwini</name>
    <dbReference type="NCBI Taxonomy" id="1538125"/>
    <lineage>
        <taxon>Eukaryota</taxon>
        <taxon>Metazoa</taxon>
        <taxon>Ecdysozoa</taxon>
        <taxon>Arthropoda</taxon>
        <taxon>Chelicerata</taxon>
        <taxon>Arachnida</taxon>
        <taxon>Araneae</taxon>
        <taxon>Araneomorphae</taxon>
        <taxon>Entelegynae</taxon>
        <taxon>Araneoidea</taxon>
        <taxon>Araneidae</taxon>
        <taxon>Caerostris</taxon>
    </lineage>
</organism>
<evidence type="ECO:0000256" key="1">
    <source>
        <dbReference type="ARBA" id="ARBA00004240"/>
    </source>
</evidence>
<comment type="subcellular location">
    <subcellularLocation>
        <location evidence="1">Endoplasmic reticulum</location>
    </subcellularLocation>
    <subcellularLocation>
        <location evidence="2">Lipid droplet</location>
    </subcellularLocation>
</comment>
<accession>A0AAV4PT51</accession>
<comment type="catalytic activity">
    <reaction evidence="10">
        <text>a cholesterol ester + H2O = cholesterol + a fatty acid + H(+)</text>
        <dbReference type="Rhea" id="RHEA:36403"/>
        <dbReference type="ChEBI" id="CHEBI:15377"/>
        <dbReference type="ChEBI" id="CHEBI:15378"/>
        <dbReference type="ChEBI" id="CHEBI:16113"/>
        <dbReference type="ChEBI" id="CHEBI:17002"/>
        <dbReference type="ChEBI" id="CHEBI:28868"/>
        <dbReference type="EC" id="3.1.1.13"/>
    </reaction>
    <physiologicalReaction direction="left-to-right" evidence="10">
        <dbReference type="Rhea" id="RHEA:36404"/>
    </physiologicalReaction>
</comment>
<dbReference type="GO" id="GO:0019915">
    <property type="term" value="P:lipid storage"/>
    <property type="evidence" value="ECO:0007669"/>
    <property type="project" value="InterPro"/>
</dbReference>
<dbReference type="FunFam" id="3.40.50.1820:FF:000068">
    <property type="entry name" value="Lipid droplet associated hydrolase"/>
    <property type="match status" value="1"/>
</dbReference>
<dbReference type="PANTHER" id="PTHR13390:SF0">
    <property type="entry name" value="LIPID DROPLET-ASSOCIATED HYDROLASE"/>
    <property type="match status" value="1"/>
</dbReference>
<gene>
    <name evidence="11" type="primary">LDAH</name>
    <name evidence="11" type="ORF">CDAR_233851</name>
</gene>
<evidence type="ECO:0000256" key="9">
    <source>
        <dbReference type="ARBA" id="ARBA00039150"/>
    </source>
</evidence>